<reference evidence="2" key="1">
    <citation type="journal article" date="2015" name="Nature">
        <title>Complex archaea that bridge the gap between prokaryotes and eukaryotes.</title>
        <authorList>
            <person name="Spang A."/>
            <person name="Saw J.H."/>
            <person name="Jorgensen S.L."/>
            <person name="Zaremba-Niedzwiedzka K."/>
            <person name="Martijn J."/>
            <person name="Lind A.E."/>
            <person name="van Eijk R."/>
            <person name="Schleper C."/>
            <person name="Guy L."/>
            <person name="Ettema T.J."/>
        </authorList>
    </citation>
    <scope>NUCLEOTIDE SEQUENCE</scope>
</reference>
<evidence type="ECO:0000313" key="2">
    <source>
        <dbReference type="EMBL" id="KKN49465.1"/>
    </source>
</evidence>
<evidence type="ECO:0000256" key="1">
    <source>
        <dbReference type="SAM" id="MobiDB-lite"/>
    </source>
</evidence>
<sequence>MDLSAFNKELGIKIAKAKALERKDMVNAAIAVWLEISEMALKFSKSRNLDALFKNMIINRTQGIFQHVKNLKASQHEEEQIFDDVQPQEETPLVEPPLEIVKPGKSGISKHDTPENNQSDSLVTDYNIVENSELKNIPKGFNEIQVPEEFKIITPHDDNYVKKMLSQVEKRNVSIPKKEGIKDEEFHPSNERFEFDQPENVKILICFACGIENSIDTKICKSCGTKLV</sequence>
<dbReference type="EMBL" id="LAZR01001167">
    <property type="protein sequence ID" value="KKN49465.1"/>
    <property type="molecule type" value="Genomic_DNA"/>
</dbReference>
<evidence type="ECO:0008006" key="3">
    <source>
        <dbReference type="Google" id="ProtNLM"/>
    </source>
</evidence>
<proteinExistence type="predicted"/>
<gene>
    <name evidence="2" type="ORF">LCGC14_0642580</name>
</gene>
<comment type="caution">
    <text evidence="2">The sequence shown here is derived from an EMBL/GenBank/DDBJ whole genome shotgun (WGS) entry which is preliminary data.</text>
</comment>
<feature type="region of interest" description="Disordered" evidence="1">
    <location>
        <begin position="99"/>
        <end position="120"/>
    </location>
</feature>
<name>A0A0F9QYT0_9ZZZZ</name>
<organism evidence="2">
    <name type="scientific">marine sediment metagenome</name>
    <dbReference type="NCBI Taxonomy" id="412755"/>
    <lineage>
        <taxon>unclassified sequences</taxon>
        <taxon>metagenomes</taxon>
        <taxon>ecological metagenomes</taxon>
    </lineage>
</organism>
<protein>
    <recommendedName>
        <fullName evidence="3">Zinc ribbon domain-containing protein</fullName>
    </recommendedName>
</protein>
<accession>A0A0F9QYT0</accession>
<dbReference type="AlphaFoldDB" id="A0A0F9QYT0"/>